<sequence length="109" mass="12682">MTFHKPSHRENLRKSAPISNLTTFSEKLVDSIKNETHRGRRWMIQGDPAQFSTQLSLESKMRRHSNFQRLLGHSSCFSCEDRAPVLIAFDHPSYEAHPESKYRLGIKKD</sequence>
<accession>A0A4Y2LW07</accession>
<reference evidence="1 2" key="1">
    <citation type="journal article" date="2019" name="Sci. Rep.">
        <title>Orb-weaving spider Araneus ventricosus genome elucidates the spidroin gene catalogue.</title>
        <authorList>
            <person name="Kono N."/>
            <person name="Nakamura H."/>
            <person name="Ohtoshi R."/>
            <person name="Moran D.A.P."/>
            <person name="Shinohara A."/>
            <person name="Yoshida Y."/>
            <person name="Fujiwara M."/>
            <person name="Mori M."/>
            <person name="Tomita M."/>
            <person name="Arakawa K."/>
        </authorList>
    </citation>
    <scope>NUCLEOTIDE SEQUENCE [LARGE SCALE GENOMIC DNA]</scope>
</reference>
<gene>
    <name evidence="1" type="ORF">AVEN_190387_1</name>
</gene>
<dbReference type="EMBL" id="BGPR01006434">
    <property type="protein sequence ID" value="GBN18998.1"/>
    <property type="molecule type" value="Genomic_DNA"/>
</dbReference>
<organism evidence="1 2">
    <name type="scientific">Araneus ventricosus</name>
    <name type="common">Orbweaver spider</name>
    <name type="synonym">Epeira ventricosa</name>
    <dbReference type="NCBI Taxonomy" id="182803"/>
    <lineage>
        <taxon>Eukaryota</taxon>
        <taxon>Metazoa</taxon>
        <taxon>Ecdysozoa</taxon>
        <taxon>Arthropoda</taxon>
        <taxon>Chelicerata</taxon>
        <taxon>Arachnida</taxon>
        <taxon>Araneae</taxon>
        <taxon>Araneomorphae</taxon>
        <taxon>Entelegynae</taxon>
        <taxon>Araneoidea</taxon>
        <taxon>Araneidae</taxon>
        <taxon>Araneus</taxon>
    </lineage>
</organism>
<comment type="caution">
    <text evidence="1">The sequence shown here is derived from an EMBL/GenBank/DDBJ whole genome shotgun (WGS) entry which is preliminary data.</text>
</comment>
<keyword evidence="2" id="KW-1185">Reference proteome</keyword>
<evidence type="ECO:0000313" key="1">
    <source>
        <dbReference type="EMBL" id="GBN18998.1"/>
    </source>
</evidence>
<dbReference type="AlphaFoldDB" id="A0A4Y2LW07"/>
<proteinExistence type="predicted"/>
<evidence type="ECO:0000313" key="2">
    <source>
        <dbReference type="Proteomes" id="UP000499080"/>
    </source>
</evidence>
<dbReference type="Proteomes" id="UP000499080">
    <property type="component" value="Unassembled WGS sequence"/>
</dbReference>
<name>A0A4Y2LW07_ARAVE</name>
<protein>
    <submittedName>
        <fullName evidence="1">Uncharacterized protein</fullName>
    </submittedName>
</protein>